<keyword evidence="2" id="KW-1185">Reference proteome</keyword>
<reference evidence="1 2" key="1">
    <citation type="journal article" date="2024" name="Chem. Sci.">
        <title>Discovery of megapolipeptins by genome mining of a Burkholderiales bacteria collection.</title>
        <authorList>
            <person name="Paulo B.S."/>
            <person name="Recchia M.J.J."/>
            <person name="Lee S."/>
            <person name="Fergusson C.H."/>
            <person name="Romanowski S.B."/>
            <person name="Hernandez A."/>
            <person name="Krull N."/>
            <person name="Liu D.Y."/>
            <person name="Cavanagh H."/>
            <person name="Bos A."/>
            <person name="Gray C.A."/>
            <person name="Murphy B.T."/>
            <person name="Linington R.G."/>
            <person name="Eustaquio A.S."/>
        </authorList>
    </citation>
    <scope>NUCLEOTIDE SEQUENCE [LARGE SCALE GENOMIC DNA]</scope>
    <source>
        <strain evidence="1 2">RL17-350-BIC-E</strain>
    </source>
</reference>
<evidence type="ECO:0000313" key="1">
    <source>
        <dbReference type="EMBL" id="MFM0717729.1"/>
    </source>
</evidence>
<name>A0ABW9EEE9_9BURK</name>
<sequence>MNIEPCYKLFEASQHAGVNRVMFASLNRAAGVHRHDQLILNAAASSLRTAQPSRHDATGEALHRMTGYNFVILHGVSGDVHSRWNKT</sequence>
<accession>A0ABW9EEE9</accession>
<proteinExistence type="predicted"/>
<gene>
    <name evidence="1" type="ORF">PQQ73_15460</name>
</gene>
<comment type="caution">
    <text evidence="1">The sequence shown here is derived from an EMBL/GenBank/DDBJ whole genome shotgun (WGS) entry which is preliminary data.</text>
</comment>
<organism evidence="1 2">
    <name type="scientific">Paraburkholderia strydomiana</name>
    <dbReference type="NCBI Taxonomy" id="1245417"/>
    <lineage>
        <taxon>Bacteria</taxon>
        <taxon>Pseudomonadati</taxon>
        <taxon>Pseudomonadota</taxon>
        <taxon>Betaproteobacteria</taxon>
        <taxon>Burkholderiales</taxon>
        <taxon>Burkholderiaceae</taxon>
        <taxon>Paraburkholderia</taxon>
    </lineage>
</organism>
<evidence type="ECO:0000313" key="2">
    <source>
        <dbReference type="Proteomes" id="UP001629392"/>
    </source>
</evidence>
<dbReference type="RefSeq" id="WP_408153497.1">
    <property type="nucleotide sequence ID" value="NZ_JAQQCL010000010.1"/>
</dbReference>
<dbReference type="EMBL" id="JAQQCL010000010">
    <property type="protein sequence ID" value="MFM0717729.1"/>
    <property type="molecule type" value="Genomic_DNA"/>
</dbReference>
<protein>
    <submittedName>
        <fullName evidence="1">Uncharacterized protein</fullName>
    </submittedName>
</protein>
<dbReference type="Proteomes" id="UP001629392">
    <property type="component" value="Unassembled WGS sequence"/>
</dbReference>